<dbReference type="AlphaFoldDB" id="A0AAF0UC39"/>
<gene>
    <name evidence="1" type="ORF">MTR67_036478</name>
</gene>
<keyword evidence="2" id="KW-1185">Reference proteome</keyword>
<sequence length="65" mass="7422">MIIKDRGDVPSVLHDYFNSPQHLSILWLRGTENQPSKLAHAHELEKPILITVIDKFIRCITGLAM</sequence>
<organism evidence="1 2">
    <name type="scientific">Solanum verrucosum</name>
    <dbReference type="NCBI Taxonomy" id="315347"/>
    <lineage>
        <taxon>Eukaryota</taxon>
        <taxon>Viridiplantae</taxon>
        <taxon>Streptophyta</taxon>
        <taxon>Embryophyta</taxon>
        <taxon>Tracheophyta</taxon>
        <taxon>Spermatophyta</taxon>
        <taxon>Magnoliopsida</taxon>
        <taxon>eudicotyledons</taxon>
        <taxon>Gunneridae</taxon>
        <taxon>Pentapetalae</taxon>
        <taxon>asterids</taxon>
        <taxon>lamiids</taxon>
        <taxon>Solanales</taxon>
        <taxon>Solanaceae</taxon>
        <taxon>Solanoideae</taxon>
        <taxon>Solaneae</taxon>
        <taxon>Solanum</taxon>
    </lineage>
</organism>
<name>A0AAF0UC39_SOLVR</name>
<reference evidence="1" key="1">
    <citation type="submission" date="2023-08" db="EMBL/GenBank/DDBJ databases">
        <title>A de novo genome assembly of Solanum verrucosum Schlechtendal, a Mexican diploid species geographically isolated from the other diploid A-genome species in potato relatives.</title>
        <authorList>
            <person name="Hosaka K."/>
        </authorList>
    </citation>
    <scope>NUCLEOTIDE SEQUENCE</scope>
    <source>
        <tissue evidence="1">Young leaves</tissue>
    </source>
</reference>
<protein>
    <submittedName>
        <fullName evidence="1">Uncharacterized protein</fullName>
    </submittedName>
</protein>
<dbReference type="Proteomes" id="UP001234989">
    <property type="component" value="Chromosome 8"/>
</dbReference>
<proteinExistence type="predicted"/>
<evidence type="ECO:0000313" key="2">
    <source>
        <dbReference type="Proteomes" id="UP001234989"/>
    </source>
</evidence>
<dbReference type="EMBL" id="CP133619">
    <property type="protein sequence ID" value="WMV43093.1"/>
    <property type="molecule type" value="Genomic_DNA"/>
</dbReference>
<evidence type="ECO:0000313" key="1">
    <source>
        <dbReference type="EMBL" id="WMV43093.1"/>
    </source>
</evidence>
<accession>A0AAF0UC39</accession>